<keyword evidence="3" id="KW-1185">Reference proteome</keyword>
<dbReference type="Pfam" id="PF02575">
    <property type="entry name" value="YbaB_DNA_bd"/>
    <property type="match status" value="1"/>
</dbReference>
<name>A0A4Q7L8V4_9PSEU</name>
<dbReference type="InterPro" id="IPR036894">
    <property type="entry name" value="YbaB-like_sf"/>
</dbReference>
<reference evidence="2 3" key="1">
    <citation type="submission" date="2019-02" db="EMBL/GenBank/DDBJ databases">
        <title>Genomic Encyclopedia of Type Strains, Phase IV (KMG-IV): sequencing the most valuable type-strain genomes for metagenomic binning, comparative biology and taxonomic classification.</title>
        <authorList>
            <person name="Goeker M."/>
        </authorList>
    </citation>
    <scope>NUCLEOTIDE SEQUENCE [LARGE SCALE GENOMIC DNA]</scope>
    <source>
        <strain evidence="2 3">DSM 101727</strain>
    </source>
</reference>
<evidence type="ECO:0000256" key="1">
    <source>
        <dbReference type="SAM" id="MobiDB-lite"/>
    </source>
</evidence>
<protein>
    <submittedName>
        <fullName evidence="2">DNA-binding protein YbaB</fullName>
    </submittedName>
</protein>
<accession>A0A4Q7L8V4</accession>
<proteinExistence type="predicted"/>
<dbReference type="GO" id="GO:0003677">
    <property type="term" value="F:DNA binding"/>
    <property type="evidence" value="ECO:0007669"/>
    <property type="project" value="UniProtKB-KW"/>
</dbReference>
<dbReference type="SUPFAM" id="SSF82607">
    <property type="entry name" value="YbaB-like"/>
    <property type="match status" value="1"/>
</dbReference>
<dbReference type="RefSeq" id="WP_165401201.1">
    <property type="nucleotide sequence ID" value="NZ_SGWQ01000001.1"/>
</dbReference>
<keyword evidence="2" id="KW-0238">DNA-binding</keyword>
<evidence type="ECO:0000313" key="3">
    <source>
        <dbReference type="Proteomes" id="UP000294257"/>
    </source>
</evidence>
<sequence>MAADVREVLAELDEQLGERRHTGESSDRAATAVVDGRGTLVTLSLSEDVLRGPHPESLGTAIVRAVHAARESAGAAYDTSLRETFADEPPPPADEDFSQRSHVRPEESW</sequence>
<dbReference type="AlphaFoldDB" id="A0A4Q7L8V4"/>
<dbReference type="InterPro" id="IPR004401">
    <property type="entry name" value="YbaB/EbfC"/>
</dbReference>
<organism evidence="2 3">
    <name type="scientific">Herbihabitans rhizosphaerae</name>
    <dbReference type="NCBI Taxonomy" id="1872711"/>
    <lineage>
        <taxon>Bacteria</taxon>
        <taxon>Bacillati</taxon>
        <taxon>Actinomycetota</taxon>
        <taxon>Actinomycetes</taxon>
        <taxon>Pseudonocardiales</taxon>
        <taxon>Pseudonocardiaceae</taxon>
        <taxon>Herbihabitans</taxon>
    </lineage>
</organism>
<feature type="compositionally biased region" description="Basic and acidic residues" evidence="1">
    <location>
        <begin position="97"/>
        <end position="109"/>
    </location>
</feature>
<dbReference type="Proteomes" id="UP000294257">
    <property type="component" value="Unassembled WGS sequence"/>
</dbReference>
<gene>
    <name evidence="2" type="ORF">EV193_101722</name>
</gene>
<dbReference type="EMBL" id="SGWQ01000001">
    <property type="protein sequence ID" value="RZS44842.1"/>
    <property type="molecule type" value="Genomic_DNA"/>
</dbReference>
<feature type="region of interest" description="Disordered" evidence="1">
    <location>
        <begin position="83"/>
        <end position="109"/>
    </location>
</feature>
<dbReference type="Gene3D" id="3.30.1310.10">
    <property type="entry name" value="Nucleoid-associated protein YbaB-like domain"/>
    <property type="match status" value="1"/>
</dbReference>
<evidence type="ECO:0000313" key="2">
    <source>
        <dbReference type="EMBL" id="RZS44842.1"/>
    </source>
</evidence>
<comment type="caution">
    <text evidence="2">The sequence shown here is derived from an EMBL/GenBank/DDBJ whole genome shotgun (WGS) entry which is preliminary data.</text>
</comment>